<dbReference type="SUPFAM" id="SSF52540">
    <property type="entry name" value="P-loop containing nucleoside triphosphate hydrolases"/>
    <property type="match status" value="1"/>
</dbReference>
<evidence type="ECO:0000259" key="4">
    <source>
        <dbReference type="SMART" id="SM00382"/>
    </source>
</evidence>
<dbReference type="CDD" id="cd00009">
    <property type="entry name" value="AAA"/>
    <property type="match status" value="1"/>
</dbReference>
<dbReference type="InterPro" id="IPR027417">
    <property type="entry name" value="P-loop_NTPase"/>
</dbReference>
<evidence type="ECO:0000256" key="1">
    <source>
        <dbReference type="ARBA" id="ARBA00010378"/>
    </source>
</evidence>
<organism evidence="5">
    <name type="scientific">uncultured prokaryote</name>
    <dbReference type="NCBI Taxonomy" id="198431"/>
    <lineage>
        <taxon>unclassified sequences</taxon>
        <taxon>environmental samples</taxon>
    </lineage>
</organism>
<dbReference type="Pfam" id="PF17866">
    <property type="entry name" value="AAA_lid_6"/>
    <property type="match status" value="1"/>
</dbReference>
<dbReference type="PANTHER" id="PTHR43392:SF2">
    <property type="entry name" value="AAA-TYPE ATPASE FAMILY PROTEIN _ ANKYRIN REPEAT FAMILY PROTEIN"/>
    <property type="match status" value="1"/>
</dbReference>
<name>A0A0H5Q144_9ZZZZ</name>
<proteinExistence type="inferred from homology"/>
<dbReference type="InterPro" id="IPR003959">
    <property type="entry name" value="ATPase_AAA_core"/>
</dbReference>
<accession>A0A0H5Q144</accession>
<comment type="similarity">
    <text evidence="1">Belongs to the CbxX/CfxQ family.</text>
</comment>
<dbReference type="Gene3D" id="1.10.8.60">
    <property type="match status" value="1"/>
</dbReference>
<evidence type="ECO:0000256" key="2">
    <source>
        <dbReference type="ARBA" id="ARBA00022741"/>
    </source>
</evidence>
<dbReference type="SMART" id="SM00382">
    <property type="entry name" value="AAA"/>
    <property type="match status" value="1"/>
</dbReference>
<dbReference type="FunFam" id="3.40.50.300:FF:000216">
    <property type="entry name" value="Type VII secretion ATPase EccA"/>
    <property type="match status" value="1"/>
</dbReference>
<evidence type="ECO:0000313" key="5">
    <source>
        <dbReference type="EMBL" id="CRY95691.1"/>
    </source>
</evidence>
<dbReference type="Pfam" id="PF00004">
    <property type="entry name" value="AAA"/>
    <property type="match status" value="1"/>
</dbReference>
<dbReference type="InterPro" id="IPR050773">
    <property type="entry name" value="CbxX/CfxQ_RuBisCO_ESX"/>
</dbReference>
<sequence length="296" mass="33577">MTKSAAAQEKEEQQENIQLQTMFDMDELEKNLSELNSLVGLQEVKAEISTLTNLMRIRRIRSERGMKAPDTSQHLVFSGNPGTGKTTVARIISKVYHALGFLSKGHLVEVDRSGLVAGYVGQTAIKTQEVIQRALGGILFIDEAYSLAPERSENDFGQEAIDTILKAMEDHRDDFVVIVAGYDNLMPRFIDSNPGLKSRFNKYIFFPDYNEEELFLIFKSFLQKNDYVIADDAAELVKQHLSKLYLNRDDNFGNARDVRNLFEKMISNQANRLMNTELSSNDIIARITVEDLQNIV</sequence>
<dbReference type="InterPro" id="IPR041627">
    <property type="entry name" value="AAA_lid_6"/>
</dbReference>
<dbReference type="EMBL" id="LN853342">
    <property type="protein sequence ID" value="CRY95691.1"/>
    <property type="molecule type" value="Genomic_DNA"/>
</dbReference>
<dbReference type="GO" id="GO:0016887">
    <property type="term" value="F:ATP hydrolysis activity"/>
    <property type="evidence" value="ECO:0007669"/>
    <property type="project" value="InterPro"/>
</dbReference>
<evidence type="ECO:0000256" key="3">
    <source>
        <dbReference type="ARBA" id="ARBA00022840"/>
    </source>
</evidence>
<dbReference type="PRINTS" id="PR00819">
    <property type="entry name" value="CBXCFQXSUPER"/>
</dbReference>
<keyword evidence="2" id="KW-0547">Nucleotide-binding</keyword>
<dbReference type="InterPro" id="IPR003593">
    <property type="entry name" value="AAA+_ATPase"/>
</dbReference>
<feature type="domain" description="AAA+ ATPase" evidence="4">
    <location>
        <begin position="71"/>
        <end position="210"/>
    </location>
</feature>
<reference evidence="5" key="1">
    <citation type="submission" date="2015-06" db="EMBL/GenBank/DDBJ databases">
        <authorList>
            <person name="Joergensen T."/>
        </authorList>
    </citation>
    <scope>NUCLEOTIDE SEQUENCE</scope>
    <source>
        <strain evidence="5">RGRH0728</strain>
    </source>
</reference>
<keyword evidence="3" id="KW-0067">ATP-binding</keyword>
<dbReference type="Gene3D" id="3.40.50.300">
    <property type="entry name" value="P-loop containing nucleotide triphosphate hydrolases"/>
    <property type="match status" value="1"/>
</dbReference>
<dbReference type="InterPro" id="IPR000641">
    <property type="entry name" value="CbxX/CfxQ"/>
</dbReference>
<dbReference type="GO" id="GO:0005524">
    <property type="term" value="F:ATP binding"/>
    <property type="evidence" value="ECO:0007669"/>
    <property type="project" value="UniProtKB-KW"/>
</dbReference>
<dbReference type="AlphaFoldDB" id="A0A0H5Q144"/>
<protein>
    <recommendedName>
        <fullName evidence="4">AAA+ ATPase domain-containing protein</fullName>
    </recommendedName>
</protein>
<reference evidence="5" key="2">
    <citation type="submission" date="2015-07" db="EMBL/GenBank/DDBJ databases">
        <title>Plasmids, circular viruses and viroids from rat gut.</title>
        <authorList>
            <person name="Jorgensen T.J."/>
            <person name="Hansen M.A."/>
            <person name="Xu Z."/>
            <person name="Tabak M.A."/>
            <person name="Sorensen S.J."/>
            <person name="Hansen L.H."/>
        </authorList>
    </citation>
    <scope>NUCLEOTIDE SEQUENCE</scope>
    <source>
        <strain evidence="5">RGRH0728</strain>
    </source>
</reference>
<dbReference type="PANTHER" id="PTHR43392">
    <property type="entry name" value="AAA-TYPE ATPASE FAMILY PROTEIN / ANKYRIN REPEAT FAMILY PROTEIN"/>
    <property type="match status" value="1"/>
</dbReference>